<evidence type="ECO:0000313" key="2">
    <source>
        <dbReference type="Proteomes" id="UP000324222"/>
    </source>
</evidence>
<dbReference type="Proteomes" id="UP000324222">
    <property type="component" value="Unassembled WGS sequence"/>
</dbReference>
<name>A0A5B7F8H0_PORTR</name>
<dbReference type="EMBL" id="VSRR010005087">
    <property type="protein sequence ID" value="MPC41519.1"/>
    <property type="molecule type" value="Genomic_DNA"/>
</dbReference>
<comment type="caution">
    <text evidence="1">The sequence shown here is derived from an EMBL/GenBank/DDBJ whole genome shotgun (WGS) entry which is preliminary data.</text>
</comment>
<organism evidence="1 2">
    <name type="scientific">Portunus trituberculatus</name>
    <name type="common">Swimming crab</name>
    <name type="synonym">Neptunus trituberculatus</name>
    <dbReference type="NCBI Taxonomy" id="210409"/>
    <lineage>
        <taxon>Eukaryota</taxon>
        <taxon>Metazoa</taxon>
        <taxon>Ecdysozoa</taxon>
        <taxon>Arthropoda</taxon>
        <taxon>Crustacea</taxon>
        <taxon>Multicrustacea</taxon>
        <taxon>Malacostraca</taxon>
        <taxon>Eumalacostraca</taxon>
        <taxon>Eucarida</taxon>
        <taxon>Decapoda</taxon>
        <taxon>Pleocyemata</taxon>
        <taxon>Brachyura</taxon>
        <taxon>Eubrachyura</taxon>
        <taxon>Portunoidea</taxon>
        <taxon>Portunidae</taxon>
        <taxon>Portuninae</taxon>
        <taxon>Portunus</taxon>
    </lineage>
</organism>
<gene>
    <name evidence="1" type="ORF">E2C01_035115</name>
</gene>
<sequence>MLNILCTKQPIQVRVKGQRMPSIELGDVFTGSGEGAIILIGGGTVLDFEGKFCPTALRLSTGIKAI</sequence>
<reference evidence="1 2" key="1">
    <citation type="submission" date="2019-05" db="EMBL/GenBank/DDBJ databases">
        <title>Another draft genome of Portunus trituberculatus and its Hox gene families provides insights of decapod evolution.</title>
        <authorList>
            <person name="Jeong J.-H."/>
            <person name="Song I."/>
            <person name="Kim S."/>
            <person name="Choi T."/>
            <person name="Kim D."/>
            <person name="Ryu S."/>
            <person name="Kim W."/>
        </authorList>
    </citation>
    <scope>NUCLEOTIDE SEQUENCE [LARGE SCALE GENOMIC DNA]</scope>
    <source>
        <tissue evidence="1">Muscle</tissue>
    </source>
</reference>
<protein>
    <submittedName>
        <fullName evidence="1">Uncharacterized protein</fullName>
    </submittedName>
</protein>
<keyword evidence="2" id="KW-1185">Reference proteome</keyword>
<accession>A0A5B7F8H0</accession>
<proteinExistence type="predicted"/>
<evidence type="ECO:0000313" key="1">
    <source>
        <dbReference type="EMBL" id="MPC41519.1"/>
    </source>
</evidence>
<dbReference type="AlphaFoldDB" id="A0A5B7F8H0"/>